<dbReference type="PANTHER" id="PTHR43255:SF1">
    <property type="entry name" value="IRON-SULFUR-BINDING OXIDOREDUCTASE FADF-RELATED"/>
    <property type="match status" value="1"/>
</dbReference>
<evidence type="ECO:0000256" key="4">
    <source>
        <dbReference type="ARBA" id="ARBA00023004"/>
    </source>
</evidence>
<evidence type="ECO:0000256" key="2">
    <source>
        <dbReference type="ARBA" id="ARBA00022723"/>
    </source>
</evidence>
<evidence type="ECO:0000313" key="8">
    <source>
        <dbReference type="Proteomes" id="UP001597267"/>
    </source>
</evidence>
<dbReference type="EMBL" id="JBHTOP010000022">
    <property type="protein sequence ID" value="MFD1671895.1"/>
    <property type="molecule type" value="Genomic_DNA"/>
</dbReference>
<evidence type="ECO:0000256" key="1">
    <source>
        <dbReference type="ARBA" id="ARBA00022485"/>
    </source>
</evidence>
<reference evidence="8" key="1">
    <citation type="journal article" date="2019" name="Int. J. Syst. Evol. Microbiol.">
        <title>The Global Catalogue of Microorganisms (GCM) 10K type strain sequencing project: providing services to taxonomists for standard genome sequencing and annotation.</title>
        <authorList>
            <consortium name="The Broad Institute Genomics Platform"/>
            <consortium name="The Broad Institute Genome Sequencing Center for Infectious Disease"/>
            <person name="Wu L."/>
            <person name="Ma J."/>
        </authorList>
    </citation>
    <scope>NUCLEOTIDE SEQUENCE [LARGE SCALE GENOMIC DNA]</scope>
    <source>
        <strain evidence="8">CCM 8896</strain>
    </source>
</reference>
<keyword evidence="3" id="KW-0560">Oxidoreductase</keyword>
<gene>
    <name evidence="7" type="ORF">ACFQ5M_07305</name>
</gene>
<evidence type="ECO:0000259" key="6">
    <source>
        <dbReference type="Pfam" id="PF02754"/>
    </source>
</evidence>
<protein>
    <submittedName>
        <fullName evidence="7">Heterodisulfide reductase-related iron-sulfur binding cluster</fullName>
    </submittedName>
</protein>
<name>A0ABW4J7J9_9LACO</name>
<dbReference type="InterPro" id="IPR004017">
    <property type="entry name" value="Cys_rich_dom"/>
</dbReference>
<sequence length="251" mass="27471">MTYGFMAGCSLSSSKPQRVGDAINYLQQFYPDLAVIQACCGRPTRMIGQEEKFQERFGNLTQMIKGAGVDELIVACQGCLRTMRDEDRFMTSSLWVKMAELGLPTQCLNKAKDSEVVFSIQDSCPTSQMTEIHEAVVYLLKQLGYGVAKSRLSGQNTLCCGMGGMCGVSNPNLSHDVAQQRVQSFKTDYIVTYCASCAFAMGVGGGKAWHLLDLIFGDVVQLGDTPTPSALGNPVKAWANRYQTKRVIQKS</sequence>
<keyword evidence="2" id="KW-0479">Metal-binding</keyword>
<keyword evidence="1" id="KW-0004">4Fe-4S</keyword>
<proteinExistence type="predicted"/>
<dbReference type="RefSeq" id="WP_125714380.1">
    <property type="nucleotide sequence ID" value="NZ_JBHTOP010000022.1"/>
</dbReference>
<comment type="caution">
    <text evidence="7">The sequence shown here is derived from an EMBL/GenBank/DDBJ whole genome shotgun (WGS) entry which is preliminary data.</text>
</comment>
<accession>A0ABW4J7J9</accession>
<evidence type="ECO:0000256" key="5">
    <source>
        <dbReference type="ARBA" id="ARBA00023014"/>
    </source>
</evidence>
<dbReference type="InterPro" id="IPR051460">
    <property type="entry name" value="HdrC_iron-sulfur_subunit"/>
</dbReference>
<keyword evidence="5" id="KW-0411">Iron-sulfur</keyword>
<dbReference type="Proteomes" id="UP001597267">
    <property type="component" value="Unassembled WGS sequence"/>
</dbReference>
<evidence type="ECO:0000313" key="7">
    <source>
        <dbReference type="EMBL" id="MFD1671895.1"/>
    </source>
</evidence>
<organism evidence="7 8">
    <name type="scientific">Agrilactobacillus yilanensis</name>
    <dbReference type="NCBI Taxonomy" id="2485997"/>
    <lineage>
        <taxon>Bacteria</taxon>
        <taxon>Bacillati</taxon>
        <taxon>Bacillota</taxon>
        <taxon>Bacilli</taxon>
        <taxon>Lactobacillales</taxon>
        <taxon>Lactobacillaceae</taxon>
        <taxon>Agrilactobacillus</taxon>
    </lineage>
</organism>
<dbReference type="Pfam" id="PF02754">
    <property type="entry name" value="CCG"/>
    <property type="match status" value="2"/>
</dbReference>
<keyword evidence="8" id="KW-1185">Reference proteome</keyword>
<keyword evidence="4" id="KW-0408">Iron</keyword>
<feature type="domain" description="Cysteine-rich" evidence="6">
    <location>
        <begin position="121"/>
        <end position="201"/>
    </location>
</feature>
<dbReference type="PANTHER" id="PTHR43255">
    <property type="entry name" value="IRON-SULFUR-BINDING OXIDOREDUCTASE FADF-RELATED-RELATED"/>
    <property type="match status" value="1"/>
</dbReference>
<feature type="domain" description="Cysteine-rich" evidence="6">
    <location>
        <begin position="5"/>
        <end position="83"/>
    </location>
</feature>
<evidence type="ECO:0000256" key="3">
    <source>
        <dbReference type="ARBA" id="ARBA00023002"/>
    </source>
</evidence>